<keyword evidence="3 7" id="KW-0812">Transmembrane</keyword>
<dbReference type="GO" id="GO:0042981">
    <property type="term" value="P:regulation of apoptotic process"/>
    <property type="evidence" value="ECO:0007669"/>
    <property type="project" value="InterPro"/>
</dbReference>
<dbReference type="PANTHER" id="PTHR11256">
    <property type="entry name" value="BCL-2 RELATED"/>
    <property type="match status" value="1"/>
</dbReference>
<evidence type="ECO:0000256" key="2">
    <source>
        <dbReference type="ARBA" id="ARBA00009458"/>
    </source>
</evidence>
<accession>A0A067RGX7</accession>
<dbReference type="GO" id="GO:0008630">
    <property type="term" value="P:intrinsic apoptotic signaling pathway in response to DNA damage"/>
    <property type="evidence" value="ECO:0007669"/>
    <property type="project" value="TreeGrafter"/>
</dbReference>
<evidence type="ECO:0000256" key="5">
    <source>
        <dbReference type="ARBA" id="ARBA00022989"/>
    </source>
</evidence>
<name>A0A067RGX7_ZOONE</name>
<comment type="similarity">
    <text evidence="2">Belongs to the Bcl-2 family.</text>
</comment>
<dbReference type="InterPro" id="IPR002475">
    <property type="entry name" value="Bcl2-like"/>
</dbReference>
<keyword evidence="4" id="KW-0053">Apoptosis</keyword>
<dbReference type="AlphaFoldDB" id="A0A067RGX7"/>
<dbReference type="GO" id="GO:0097192">
    <property type="term" value="P:extrinsic apoptotic signaling pathway in absence of ligand"/>
    <property type="evidence" value="ECO:0007669"/>
    <property type="project" value="TreeGrafter"/>
</dbReference>
<dbReference type="GO" id="GO:0012505">
    <property type="term" value="C:endomembrane system"/>
    <property type="evidence" value="ECO:0007669"/>
    <property type="project" value="UniProtKB-SubCell"/>
</dbReference>
<evidence type="ECO:0000256" key="7">
    <source>
        <dbReference type="SAM" id="Phobius"/>
    </source>
</evidence>
<dbReference type="SMART" id="SM00337">
    <property type="entry name" value="BCL"/>
    <property type="match status" value="1"/>
</dbReference>
<dbReference type="InterPro" id="IPR046371">
    <property type="entry name" value="Bcl-2_BH1-3"/>
</dbReference>
<dbReference type="EMBL" id="KK852643">
    <property type="protein sequence ID" value="KDR19554.1"/>
    <property type="molecule type" value="Genomic_DNA"/>
</dbReference>
<evidence type="ECO:0000256" key="1">
    <source>
        <dbReference type="ARBA" id="ARBA00004308"/>
    </source>
</evidence>
<dbReference type="GO" id="GO:0001836">
    <property type="term" value="P:release of cytochrome c from mitochondria"/>
    <property type="evidence" value="ECO:0007669"/>
    <property type="project" value="TreeGrafter"/>
</dbReference>
<dbReference type="OMA" id="KSSWIRD"/>
<dbReference type="OrthoDB" id="6021377at2759"/>
<evidence type="ECO:0000259" key="8">
    <source>
        <dbReference type="SMART" id="SM00337"/>
    </source>
</evidence>
<organism evidence="9 10">
    <name type="scientific">Zootermopsis nevadensis</name>
    <name type="common">Dampwood termite</name>
    <dbReference type="NCBI Taxonomy" id="136037"/>
    <lineage>
        <taxon>Eukaryota</taxon>
        <taxon>Metazoa</taxon>
        <taxon>Ecdysozoa</taxon>
        <taxon>Arthropoda</taxon>
        <taxon>Hexapoda</taxon>
        <taxon>Insecta</taxon>
        <taxon>Pterygota</taxon>
        <taxon>Neoptera</taxon>
        <taxon>Polyneoptera</taxon>
        <taxon>Dictyoptera</taxon>
        <taxon>Blattodea</taxon>
        <taxon>Blattoidea</taxon>
        <taxon>Termitoidae</taxon>
        <taxon>Termopsidae</taxon>
        <taxon>Zootermopsis</taxon>
    </lineage>
</organism>
<evidence type="ECO:0000256" key="3">
    <source>
        <dbReference type="ARBA" id="ARBA00022692"/>
    </source>
</evidence>
<dbReference type="Gene3D" id="1.10.437.10">
    <property type="entry name" value="Blc2-like"/>
    <property type="match status" value="1"/>
</dbReference>
<keyword evidence="5 7" id="KW-1133">Transmembrane helix</keyword>
<keyword evidence="6 7" id="KW-0472">Membrane</keyword>
<dbReference type="InterPro" id="IPR026298">
    <property type="entry name" value="Bcl-2_fam"/>
</dbReference>
<keyword evidence="10" id="KW-1185">Reference proteome</keyword>
<dbReference type="GO" id="GO:0051400">
    <property type="term" value="F:BH domain binding"/>
    <property type="evidence" value="ECO:0007669"/>
    <property type="project" value="TreeGrafter"/>
</dbReference>
<dbReference type="PRINTS" id="PR01862">
    <property type="entry name" value="BCL2FAMILY"/>
</dbReference>
<dbReference type="Proteomes" id="UP000027135">
    <property type="component" value="Unassembled WGS sequence"/>
</dbReference>
<dbReference type="InterPro" id="IPR036834">
    <property type="entry name" value="Bcl-2-like_sf"/>
</dbReference>
<dbReference type="CDD" id="cd06845">
    <property type="entry name" value="Bcl-2_like"/>
    <property type="match status" value="1"/>
</dbReference>
<dbReference type="Pfam" id="PF00452">
    <property type="entry name" value="Bcl-2"/>
    <property type="match status" value="1"/>
</dbReference>
<dbReference type="SUPFAM" id="SSF56854">
    <property type="entry name" value="Bcl-2 inhibitors of programmed cell death"/>
    <property type="match status" value="1"/>
</dbReference>
<evidence type="ECO:0000256" key="6">
    <source>
        <dbReference type="ARBA" id="ARBA00023136"/>
    </source>
</evidence>
<dbReference type="GO" id="GO:0005741">
    <property type="term" value="C:mitochondrial outer membrane"/>
    <property type="evidence" value="ECO:0007669"/>
    <property type="project" value="TreeGrafter"/>
</dbReference>
<feature type="transmembrane region" description="Helical" evidence="7">
    <location>
        <begin position="109"/>
        <end position="129"/>
    </location>
</feature>
<sequence>MLDKHVLLFTSFAKRLARTPENISEQFLVVSEELFQDCVTWSRIIALYALAGRLALYYRENNMQKLAESIPQCMAHCIAGKIASFVIKNGGWEQLCVEFPPKKDLSVKVWRSLLVTGAALGIVAALLMVHS</sequence>
<comment type="subcellular location">
    <subcellularLocation>
        <location evidence="1">Endomembrane system</location>
    </subcellularLocation>
</comment>
<feature type="transmembrane region" description="Helical" evidence="7">
    <location>
        <begin position="41"/>
        <end position="58"/>
    </location>
</feature>
<feature type="domain" description="Bcl-2 Bcl-2 homology region 1-3" evidence="8">
    <location>
        <begin position="7"/>
        <end position="92"/>
    </location>
</feature>
<protein>
    <submittedName>
        <fullName evidence="9">Apoptosis regulator Bcl-2</fullName>
    </submittedName>
</protein>
<dbReference type="PANTHER" id="PTHR11256:SF47">
    <property type="entry name" value="BCL-2-LIKE PROTEIN 10"/>
    <property type="match status" value="1"/>
</dbReference>
<evidence type="ECO:0000256" key="4">
    <source>
        <dbReference type="ARBA" id="ARBA00022703"/>
    </source>
</evidence>
<dbReference type="STRING" id="136037.A0A067RGX7"/>
<dbReference type="InParanoid" id="A0A067RGX7"/>
<dbReference type="PROSITE" id="PS50062">
    <property type="entry name" value="BCL2_FAMILY"/>
    <property type="match status" value="1"/>
</dbReference>
<dbReference type="eggNOG" id="KOG4728">
    <property type="taxonomic scope" value="Eukaryota"/>
</dbReference>
<reference evidence="9 10" key="1">
    <citation type="journal article" date="2014" name="Nat. Commun.">
        <title>Molecular traces of alternative social organization in a termite genome.</title>
        <authorList>
            <person name="Terrapon N."/>
            <person name="Li C."/>
            <person name="Robertson H.M."/>
            <person name="Ji L."/>
            <person name="Meng X."/>
            <person name="Booth W."/>
            <person name="Chen Z."/>
            <person name="Childers C.P."/>
            <person name="Glastad K.M."/>
            <person name="Gokhale K."/>
            <person name="Gowin J."/>
            <person name="Gronenberg W."/>
            <person name="Hermansen R.A."/>
            <person name="Hu H."/>
            <person name="Hunt B.G."/>
            <person name="Huylmans A.K."/>
            <person name="Khalil S.M."/>
            <person name="Mitchell R.D."/>
            <person name="Munoz-Torres M.C."/>
            <person name="Mustard J.A."/>
            <person name="Pan H."/>
            <person name="Reese J.T."/>
            <person name="Scharf M.E."/>
            <person name="Sun F."/>
            <person name="Vogel H."/>
            <person name="Xiao J."/>
            <person name="Yang W."/>
            <person name="Yang Z."/>
            <person name="Yang Z."/>
            <person name="Zhou J."/>
            <person name="Zhu J."/>
            <person name="Brent C.S."/>
            <person name="Elsik C.G."/>
            <person name="Goodisman M.A."/>
            <person name="Liberles D.A."/>
            <person name="Roe R.M."/>
            <person name="Vargo E.L."/>
            <person name="Vilcinskas A."/>
            <person name="Wang J."/>
            <person name="Bornberg-Bauer E."/>
            <person name="Korb J."/>
            <person name="Zhang G."/>
            <person name="Liebig J."/>
        </authorList>
    </citation>
    <scope>NUCLEOTIDE SEQUENCE [LARGE SCALE GENOMIC DNA]</scope>
    <source>
        <tissue evidence="9">Whole organism</tissue>
    </source>
</reference>
<gene>
    <name evidence="9" type="ORF">L798_06352</name>
</gene>
<evidence type="ECO:0000313" key="10">
    <source>
        <dbReference type="Proteomes" id="UP000027135"/>
    </source>
</evidence>
<proteinExistence type="inferred from homology"/>
<evidence type="ECO:0000313" key="9">
    <source>
        <dbReference type="EMBL" id="KDR19554.1"/>
    </source>
</evidence>